<dbReference type="Gene3D" id="3.40.50.720">
    <property type="entry name" value="NAD(P)-binding Rossmann-like Domain"/>
    <property type="match status" value="1"/>
</dbReference>
<sequence length="272" mass="29783">MAWALVTPSSRGIGAALTRHLLQTTPPTLPIVATARSSNLDAVRESLLADIPSSSDNHSRLDVQRCDLLDEKSISDLASYCKDRYNDRSKSKSAHLRMAFCLPGMLVPEKAPEKIEYDSALDTLKLNLLADMMLAKHFTPFLPKKSAQLDPIDGLPADKAVLAFMSARVGSISDNSLGGWYSYRASKAGVNQLVKSVDIYLKMRAEGKAMCVGLHPGTVKTELSREFWGGVQEGKLFSAEYSAERLVEVVNGLGVEEGRGRCWDWKGEEVPP</sequence>
<dbReference type="AlphaFoldDB" id="A0A0N1H7J7"/>
<comment type="caution">
    <text evidence="2">The sequence shown here is derived from an EMBL/GenBank/DDBJ whole genome shotgun (WGS) entry which is preliminary data.</text>
</comment>
<evidence type="ECO:0000313" key="2">
    <source>
        <dbReference type="EMBL" id="KPI42497.1"/>
    </source>
</evidence>
<evidence type="ECO:0000313" key="3">
    <source>
        <dbReference type="Proteomes" id="UP000038010"/>
    </source>
</evidence>
<dbReference type="GO" id="GO:0016491">
    <property type="term" value="F:oxidoreductase activity"/>
    <property type="evidence" value="ECO:0007669"/>
    <property type="project" value="TreeGrafter"/>
</dbReference>
<protein>
    <recommendedName>
        <fullName evidence="4">C-factor</fullName>
    </recommendedName>
</protein>
<dbReference type="OrthoDB" id="5296at2759"/>
<dbReference type="PANTHER" id="PTHR43544:SF12">
    <property type="entry name" value="NAD(P)-BINDING ROSSMANN-FOLD SUPERFAMILY PROTEIN"/>
    <property type="match status" value="1"/>
</dbReference>
<dbReference type="VEuPathDB" id="FungiDB:AB675_9623"/>
<proteinExistence type="inferred from homology"/>
<evidence type="ECO:0008006" key="4">
    <source>
        <dbReference type="Google" id="ProtNLM"/>
    </source>
</evidence>
<dbReference type="GeneID" id="28742054"/>
<dbReference type="GO" id="GO:0005737">
    <property type="term" value="C:cytoplasm"/>
    <property type="evidence" value="ECO:0007669"/>
    <property type="project" value="TreeGrafter"/>
</dbReference>
<accession>A0A0N1H7J7</accession>
<reference evidence="2 3" key="1">
    <citation type="submission" date="2015-06" db="EMBL/GenBank/DDBJ databases">
        <title>Draft genome of the ant-associated black yeast Phialophora attae CBS 131958.</title>
        <authorList>
            <person name="Moreno L.F."/>
            <person name="Stielow B.J."/>
            <person name="de Hoog S."/>
            <person name="Vicente V.A."/>
            <person name="Weiss V.A."/>
            <person name="de Vries M."/>
            <person name="Cruz L.M."/>
            <person name="Souza E.M."/>
        </authorList>
    </citation>
    <scope>NUCLEOTIDE SEQUENCE [LARGE SCALE GENOMIC DNA]</scope>
    <source>
        <strain evidence="2 3">CBS 131958</strain>
    </source>
</reference>
<evidence type="ECO:0000256" key="1">
    <source>
        <dbReference type="ARBA" id="ARBA00006484"/>
    </source>
</evidence>
<dbReference type="SUPFAM" id="SSF51735">
    <property type="entry name" value="NAD(P)-binding Rossmann-fold domains"/>
    <property type="match status" value="1"/>
</dbReference>
<dbReference type="RefSeq" id="XP_018002460.1">
    <property type="nucleotide sequence ID" value="XM_018150174.1"/>
</dbReference>
<dbReference type="InterPro" id="IPR002347">
    <property type="entry name" value="SDR_fam"/>
</dbReference>
<dbReference type="InterPro" id="IPR036291">
    <property type="entry name" value="NAD(P)-bd_dom_sf"/>
</dbReference>
<dbReference type="PANTHER" id="PTHR43544">
    <property type="entry name" value="SHORT-CHAIN DEHYDROGENASE/REDUCTASE"/>
    <property type="match status" value="1"/>
</dbReference>
<dbReference type="PRINTS" id="PR00081">
    <property type="entry name" value="GDHRDH"/>
</dbReference>
<comment type="similarity">
    <text evidence="1">Belongs to the short-chain dehydrogenases/reductases (SDR) family.</text>
</comment>
<dbReference type="Proteomes" id="UP000038010">
    <property type="component" value="Unassembled WGS sequence"/>
</dbReference>
<keyword evidence="3" id="KW-1185">Reference proteome</keyword>
<dbReference type="EMBL" id="LFJN01000007">
    <property type="protein sequence ID" value="KPI42497.1"/>
    <property type="molecule type" value="Genomic_DNA"/>
</dbReference>
<gene>
    <name evidence="2" type="ORF">AB675_9623</name>
</gene>
<name>A0A0N1H7J7_9EURO</name>
<organism evidence="2 3">
    <name type="scientific">Cyphellophora attinorum</name>
    <dbReference type="NCBI Taxonomy" id="1664694"/>
    <lineage>
        <taxon>Eukaryota</taxon>
        <taxon>Fungi</taxon>
        <taxon>Dikarya</taxon>
        <taxon>Ascomycota</taxon>
        <taxon>Pezizomycotina</taxon>
        <taxon>Eurotiomycetes</taxon>
        <taxon>Chaetothyriomycetidae</taxon>
        <taxon>Chaetothyriales</taxon>
        <taxon>Cyphellophoraceae</taxon>
        <taxon>Cyphellophora</taxon>
    </lineage>
</organism>
<dbReference type="Pfam" id="PF00106">
    <property type="entry name" value="adh_short"/>
    <property type="match status" value="1"/>
</dbReference>
<dbReference type="InterPro" id="IPR051468">
    <property type="entry name" value="Fungal_SecMetab_SDRs"/>
</dbReference>